<reference evidence="1 2" key="1">
    <citation type="submission" date="2018-05" db="EMBL/GenBank/DDBJ databases">
        <authorList>
            <consortium name="PulseNet: The National Subtyping Network for Foodborne Disease Surveillance"/>
            <person name="Tarr C.L."/>
            <person name="Trees E."/>
            <person name="Katz L.S."/>
            <person name="Carleton-Romer H.A."/>
            <person name="Stroika S."/>
            <person name="Kucerova Z."/>
            <person name="Roache K.F."/>
            <person name="Sabol A.L."/>
            <person name="Besser J."/>
            <person name="Gerner-Smidt P."/>
        </authorList>
    </citation>
    <scope>NUCLEOTIDE SEQUENCE [LARGE SCALE GENOMIC DNA]</scope>
    <source>
        <strain evidence="1 2">PNUSAC001435</strain>
    </source>
</reference>
<organism evidence="1 2">
    <name type="scientific">Campylobacter coli</name>
    <dbReference type="NCBI Taxonomy" id="195"/>
    <lineage>
        <taxon>Bacteria</taxon>
        <taxon>Pseudomonadati</taxon>
        <taxon>Campylobacterota</taxon>
        <taxon>Epsilonproteobacteria</taxon>
        <taxon>Campylobacterales</taxon>
        <taxon>Campylobacteraceae</taxon>
        <taxon>Campylobacter</taxon>
    </lineage>
</organism>
<gene>
    <name evidence="1" type="ORF">BZ274_09175</name>
</gene>
<comment type="caution">
    <text evidence="1">The sequence shown here is derived from an EMBL/GenBank/DDBJ whole genome shotgun (WGS) entry which is preliminary data.</text>
</comment>
<sequence>MQNDKILLPYKSSDNDRFWLIRDDLAVCENGIIFYYDILGCIEESQFECILDDIEKASCEEILDNIIDLKNIIIDGFFIDLINYTIDGIEFKFSNDMQFLKYKGYIANLDTLEIMGQPQEVEQVGNRLILDDIPKTLDERLKKEFQALIKSIFRKDCNKTKIEKRINSHTF</sequence>
<name>A0A644S9W7_CAMCO</name>
<dbReference type="Proteomes" id="UP000382436">
    <property type="component" value="Unassembled WGS sequence"/>
</dbReference>
<evidence type="ECO:0000313" key="2">
    <source>
        <dbReference type="Proteomes" id="UP000382436"/>
    </source>
</evidence>
<protein>
    <submittedName>
        <fullName evidence="1">Uncharacterized protein</fullName>
    </submittedName>
</protein>
<dbReference type="EMBL" id="AACBVJ010000033">
    <property type="protein sequence ID" value="EAJ9198322.1"/>
    <property type="molecule type" value="Genomic_DNA"/>
</dbReference>
<dbReference type="AlphaFoldDB" id="A0A644S9W7"/>
<proteinExistence type="predicted"/>
<evidence type="ECO:0000313" key="1">
    <source>
        <dbReference type="EMBL" id="EAJ9198322.1"/>
    </source>
</evidence>
<accession>A0A644S9W7</accession>